<keyword evidence="3" id="KW-1185">Reference proteome</keyword>
<evidence type="ECO:0000313" key="2">
    <source>
        <dbReference type="EMBL" id="PPQ97701.1"/>
    </source>
</evidence>
<organism evidence="2 3">
    <name type="scientific">Gymnopilus dilepis</name>
    <dbReference type="NCBI Taxonomy" id="231916"/>
    <lineage>
        <taxon>Eukaryota</taxon>
        <taxon>Fungi</taxon>
        <taxon>Dikarya</taxon>
        <taxon>Basidiomycota</taxon>
        <taxon>Agaricomycotina</taxon>
        <taxon>Agaricomycetes</taxon>
        <taxon>Agaricomycetidae</taxon>
        <taxon>Agaricales</taxon>
        <taxon>Agaricineae</taxon>
        <taxon>Hymenogastraceae</taxon>
        <taxon>Gymnopilus</taxon>
    </lineage>
</organism>
<dbReference type="Proteomes" id="UP000284706">
    <property type="component" value="Unassembled WGS sequence"/>
</dbReference>
<reference evidence="2 3" key="1">
    <citation type="journal article" date="2018" name="Evol. Lett.">
        <title>Horizontal gene cluster transfer increased hallucinogenic mushroom diversity.</title>
        <authorList>
            <person name="Reynolds H.T."/>
            <person name="Vijayakumar V."/>
            <person name="Gluck-Thaler E."/>
            <person name="Korotkin H.B."/>
            <person name="Matheny P.B."/>
            <person name="Slot J.C."/>
        </authorList>
    </citation>
    <scope>NUCLEOTIDE SEQUENCE [LARGE SCALE GENOMIC DNA]</scope>
    <source>
        <strain evidence="2 3">SRW20</strain>
    </source>
</reference>
<feature type="transmembrane region" description="Helical" evidence="1">
    <location>
        <begin position="108"/>
        <end position="132"/>
    </location>
</feature>
<dbReference type="AlphaFoldDB" id="A0A409Y434"/>
<keyword evidence="1" id="KW-0812">Transmembrane</keyword>
<accession>A0A409Y434</accession>
<gene>
    <name evidence="2" type="ORF">CVT26_001884</name>
</gene>
<evidence type="ECO:0000313" key="3">
    <source>
        <dbReference type="Proteomes" id="UP000284706"/>
    </source>
</evidence>
<keyword evidence="1" id="KW-1133">Transmembrane helix</keyword>
<dbReference type="InParanoid" id="A0A409Y434"/>
<dbReference type="EMBL" id="NHYE01001208">
    <property type="protein sequence ID" value="PPQ97701.1"/>
    <property type="molecule type" value="Genomic_DNA"/>
</dbReference>
<feature type="transmembrane region" description="Helical" evidence="1">
    <location>
        <begin position="72"/>
        <end position="96"/>
    </location>
</feature>
<sequence length="333" mass="36617">MDAINEELIAAAQSTRIAAYMWSEPSKRITVPVTGGFIWCERFTIFQGRLNNKATPEFSTVQTSFQRSVCQVLVWFEVTIGGSTVVLIAIDIILGIRLYALYKRSRRVLIFLSCLVLGSGHPCRSIFCSLTSLPLGEFAIQAYVVYKVGLSAAGSIFIPPMGLPILGCLTDPDLRITMPSWISTPLIAAVYFVMMLTKFYETTKVIRSSGVRLSLSPLISAFVRDGTVYFLLIESLVRLLESLLQTKDASSLRPQLVTLLAGALDTFLTSGAYITLYQPWGAASFAITGTRLILNLKEAALGGNSDLRRTELTDLEPIQFAERRPVASGYETS</sequence>
<feature type="transmembrane region" description="Helical" evidence="1">
    <location>
        <begin position="181"/>
        <end position="200"/>
    </location>
</feature>
<feature type="transmembrane region" description="Helical" evidence="1">
    <location>
        <begin position="144"/>
        <end position="169"/>
    </location>
</feature>
<name>A0A409Y434_9AGAR</name>
<keyword evidence="1" id="KW-0472">Membrane</keyword>
<protein>
    <submittedName>
        <fullName evidence="2">Uncharacterized protein</fullName>
    </submittedName>
</protein>
<evidence type="ECO:0000256" key="1">
    <source>
        <dbReference type="SAM" id="Phobius"/>
    </source>
</evidence>
<proteinExistence type="predicted"/>
<comment type="caution">
    <text evidence="2">The sequence shown here is derived from an EMBL/GenBank/DDBJ whole genome shotgun (WGS) entry which is preliminary data.</text>
</comment>
<dbReference type="OrthoDB" id="3349377at2759"/>